<dbReference type="AlphaFoldDB" id="A0A9P7EJJ9"/>
<dbReference type="GeneID" id="64626403"/>
<sequence length="198" mass="22016">MSTVQSTVRDLFAVPPQGAPHPTSPGYYSNDSEVCIVKGYLYQVDAKDGRILLAIFMTCRWDLKHYQTDMLASASIFRYKISLTNKQAGFFSFNGSAPGTDLNQACYDHRKKRGSSRTAVAKLLQSGGTKCSFLTCDEDALRDGWYTTGSHRVVLPDVPWHPQNLKKMIAVYALLQVGFKLDLMCSRNSNYLVVATGI</sequence>
<keyword evidence="2" id="KW-1185">Reference proteome</keyword>
<comment type="caution">
    <text evidence="1">The sequence shown here is derived from an EMBL/GenBank/DDBJ whole genome shotgun (WGS) entry which is preliminary data.</text>
</comment>
<dbReference type="EMBL" id="JABBWG010000004">
    <property type="protein sequence ID" value="KAG1823354.1"/>
    <property type="molecule type" value="Genomic_DNA"/>
</dbReference>
<reference evidence="1" key="1">
    <citation type="journal article" date="2020" name="New Phytol.">
        <title>Comparative genomics reveals dynamic genome evolution in host specialist ectomycorrhizal fungi.</title>
        <authorList>
            <person name="Lofgren L.A."/>
            <person name="Nguyen N.H."/>
            <person name="Vilgalys R."/>
            <person name="Ruytinx J."/>
            <person name="Liao H.L."/>
            <person name="Branco S."/>
            <person name="Kuo A."/>
            <person name="LaButti K."/>
            <person name="Lipzen A."/>
            <person name="Andreopoulos W."/>
            <person name="Pangilinan J."/>
            <person name="Riley R."/>
            <person name="Hundley H."/>
            <person name="Na H."/>
            <person name="Barry K."/>
            <person name="Grigoriev I.V."/>
            <person name="Stajich J.E."/>
            <person name="Kennedy P.G."/>
        </authorList>
    </citation>
    <scope>NUCLEOTIDE SEQUENCE</scope>
    <source>
        <strain evidence="1">MN1</strain>
    </source>
</reference>
<protein>
    <submittedName>
        <fullName evidence="1">Uncharacterized protein</fullName>
    </submittedName>
</protein>
<dbReference type="Proteomes" id="UP000807769">
    <property type="component" value="Unassembled WGS sequence"/>
</dbReference>
<organism evidence="1 2">
    <name type="scientific">Suillus subaureus</name>
    <dbReference type="NCBI Taxonomy" id="48587"/>
    <lineage>
        <taxon>Eukaryota</taxon>
        <taxon>Fungi</taxon>
        <taxon>Dikarya</taxon>
        <taxon>Basidiomycota</taxon>
        <taxon>Agaricomycotina</taxon>
        <taxon>Agaricomycetes</taxon>
        <taxon>Agaricomycetidae</taxon>
        <taxon>Boletales</taxon>
        <taxon>Suillineae</taxon>
        <taxon>Suillaceae</taxon>
        <taxon>Suillus</taxon>
    </lineage>
</organism>
<name>A0A9P7EJJ9_9AGAM</name>
<proteinExistence type="predicted"/>
<gene>
    <name evidence="1" type="ORF">BJ212DRAFT_1296000</name>
</gene>
<evidence type="ECO:0000313" key="1">
    <source>
        <dbReference type="EMBL" id="KAG1823354.1"/>
    </source>
</evidence>
<evidence type="ECO:0000313" key="2">
    <source>
        <dbReference type="Proteomes" id="UP000807769"/>
    </source>
</evidence>
<accession>A0A9P7EJJ9</accession>
<dbReference type="RefSeq" id="XP_041197414.1">
    <property type="nucleotide sequence ID" value="XM_041332386.1"/>
</dbReference>